<accession>A0A0C9LVX3</accession>
<protein>
    <submittedName>
        <fullName evidence="1">Uncharacterized protein</fullName>
    </submittedName>
</protein>
<evidence type="ECO:0000313" key="2">
    <source>
        <dbReference type="Proteomes" id="UP000053815"/>
    </source>
</evidence>
<sequence length="93" mass="10118">MRPCWNPLTVHNVFNAFFEQKSKASTIQPTVAIKVLGHVNMPFNIATNDFFENENEGDAVESRVVDNNSGTANAAEAKALNGHAEQETADDVA</sequence>
<gene>
    <name evidence="1" type="ORF">MAM1_0165d07024</name>
</gene>
<organism evidence="1">
    <name type="scientific">Mucor ambiguus</name>
    <dbReference type="NCBI Taxonomy" id="91626"/>
    <lineage>
        <taxon>Eukaryota</taxon>
        <taxon>Fungi</taxon>
        <taxon>Fungi incertae sedis</taxon>
        <taxon>Mucoromycota</taxon>
        <taxon>Mucoromycotina</taxon>
        <taxon>Mucoromycetes</taxon>
        <taxon>Mucorales</taxon>
        <taxon>Mucorineae</taxon>
        <taxon>Mucoraceae</taxon>
        <taxon>Mucor</taxon>
    </lineage>
</organism>
<evidence type="ECO:0000313" key="1">
    <source>
        <dbReference type="EMBL" id="GAN07525.1"/>
    </source>
</evidence>
<name>A0A0C9LVX3_9FUNG</name>
<keyword evidence="2" id="KW-1185">Reference proteome</keyword>
<dbReference type="AlphaFoldDB" id="A0A0C9LVX3"/>
<dbReference type="EMBL" id="DF836454">
    <property type="protein sequence ID" value="GAN07525.1"/>
    <property type="molecule type" value="Genomic_DNA"/>
</dbReference>
<proteinExistence type="predicted"/>
<dbReference type="Proteomes" id="UP000053815">
    <property type="component" value="Unassembled WGS sequence"/>
</dbReference>
<reference evidence="1" key="1">
    <citation type="submission" date="2014-09" db="EMBL/GenBank/DDBJ databases">
        <title>Draft genome sequence of an oleaginous Mucoromycotina fungus Mucor ambiguus NBRC6742.</title>
        <authorList>
            <person name="Takeda I."/>
            <person name="Yamane N."/>
            <person name="Morita T."/>
            <person name="Tamano K."/>
            <person name="Machida M."/>
            <person name="Baker S."/>
            <person name="Koike H."/>
        </authorList>
    </citation>
    <scope>NUCLEOTIDE SEQUENCE</scope>
    <source>
        <strain evidence="1">NBRC 6742</strain>
    </source>
</reference>